<gene>
    <name evidence="2" type="ORF">QUF54_00350</name>
</gene>
<name>A0ABT7VQ43_9GAMM</name>
<dbReference type="InterPro" id="IPR027417">
    <property type="entry name" value="P-loop_NTPase"/>
</dbReference>
<evidence type="ECO:0000259" key="1">
    <source>
        <dbReference type="Pfam" id="PF13304"/>
    </source>
</evidence>
<dbReference type="SUPFAM" id="SSF52540">
    <property type="entry name" value="P-loop containing nucleoside triphosphate hydrolases"/>
    <property type="match status" value="1"/>
</dbReference>
<protein>
    <submittedName>
        <fullName evidence="2">AAA family ATPase</fullName>
    </submittedName>
</protein>
<dbReference type="PANTHER" id="PTHR43581:SF2">
    <property type="entry name" value="EXCINUCLEASE ATPASE SUBUNIT"/>
    <property type="match status" value="1"/>
</dbReference>
<dbReference type="PANTHER" id="PTHR43581">
    <property type="entry name" value="ATP/GTP PHOSPHATASE"/>
    <property type="match status" value="1"/>
</dbReference>
<evidence type="ECO:0000313" key="2">
    <source>
        <dbReference type="EMBL" id="MDM8561786.1"/>
    </source>
</evidence>
<organism evidence="2 3">
    <name type="scientific">Candidatus Marithioploca araucensis</name>
    <dbReference type="NCBI Taxonomy" id="70273"/>
    <lineage>
        <taxon>Bacteria</taxon>
        <taxon>Pseudomonadati</taxon>
        <taxon>Pseudomonadota</taxon>
        <taxon>Gammaproteobacteria</taxon>
        <taxon>Thiotrichales</taxon>
        <taxon>Thiotrichaceae</taxon>
        <taxon>Candidatus Marithioploca</taxon>
    </lineage>
</organism>
<sequence>MYLTEFSISGLAGSEKVYSQKLNKDVNVFFGLNGSGKTSLLKILHSAMTNDVDILKNVPFKSAEVKLYSIDSNQVFRRAIKQVDESNRQGDAFKDIFLDDILDDIPLDELPENAVKKFFENVRSNDLAWKTEPKTPKFKGLRHKYLPTSRLYLGGKSWRSLKQLSEEQLDLFFARSLQELWTHYSANTLRVIRKAQEEGIANILKAMLSTKKPNKKVAPKIDPKTAYKRVTAFLKRQEGAIANILGEPKAFEKRYLAEPHIQSVISDINEIEQEIEQAMKPRQKLEQLIQNLLSGNKEVQFKDRTIDVKTHDGTNIGLHSLSSGEKQLILILLETFLAGESSILIDEPEISMHIDWQQQLISAMTQLNSSAQIILATHSPEIMADVDDNRIFRL</sequence>
<dbReference type="InterPro" id="IPR051396">
    <property type="entry name" value="Bact_Antivir_Def_Nuclease"/>
</dbReference>
<evidence type="ECO:0000313" key="3">
    <source>
        <dbReference type="Proteomes" id="UP001171945"/>
    </source>
</evidence>
<keyword evidence="3" id="KW-1185">Reference proteome</keyword>
<proteinExistence type="predicted"/>
<dbReference type="Pfam" id="PF13304">
    <property type="entry name" value="AAA_21"/>
    <property type="match status" value="1"/>
</dbReference>
<dbReference type="Gene3D" id="3.40.50.300">
    <property type="entry name" value="P-loop containing nucleotide triphosphate hydrolases"/>
    <property type="match status" value="1"/>
</dbReference>
<accession>A0ABT7VQ43</accession>
<dbReference type="Proteomes" id="UP001171945">
    <property type="component" value="Unassembled WGS sequence"/>
</dbReference>
<dbReference type="InterPro" id="IPR003959">
    <property type="entry name" value="ATPase_AAA_core"/>
</dbReference>
<comment type="caution">
    <text evidence="2">The sequence shown here is derived from an EMBL/GenBank/DDBJ whole genome shotgun (WGS) entry which is preliminary data.</text>
</comment>
<dbReference type="CDD" id="cd00267">
    <property type="entry name" value="ABC_ATPase"/>
    <property type="match status" value="1"/>
</dbReference>
<dbReference type="EMBL" id="JAUCGM010000005">
    <property type="protein sequence ID" value="MDM8561786.1"/>
    <property type="molecule type" value="Genomic_DNA"/>
</dbReference>
<reference evidence="2" key="1">
    <citation type="submission" date="2023-06" db="EMBL/GenBank/DDBJ databases">
        <title>Uncultivated large filamentous bacteria from sulfidic sediments reveal new species and different genomic features in energy metabolism and defense.</title>
        <authorList>
            <person name="Fonseca A."/>
        </authorList>
    </citation>
    <scope>NUCLEOTIDE SEQUENCE</scope>
    <source>
        <strain evidence="2">HSG4</strain>
    </source>
</reference>
<feature type="domain" description="ATPase AAA-type core" evidence="1">
    <location>
        <begin position="26"/>
        <end position="384"/>
    </location>
</feature>